<dbReference type="InterPro" id="IPR050954">
    <property type="entry name" value="ET_IronSulfur_Cluster-Binding"/>
</dbReference>
<proteinExistence type="predicted"/>
<dbReference type="PANTHER" id="PTHR43177:SF3">
    <property type="entry name" value="PROTEIN NRFC HOMOLOG"/>
    <property type="match status" value="1"/>
</dbReference>
<dbReference type="EMBL" id="LGEX01000010">
    <property type="protein sequence ID" value="KUK07188.1"/>
    <property type="molecule type" value="Genomic_DNA"/>
</dbReference>
<comment type="caution">
    <text evidence="6">The sequence shown here is derived from an EMBL/GenBank/DDBJ whole genome shotgun (WGS) entry which is preliminary data.</text>
</comment>
<dbReference type="GO" id="GO:0046872">
    <property type="term" value="F:metal ion binding"/>
    <property type="evidence" value="ECO:0007669"/>
    <property type="project" value="UniProtKB-KW"/>
</dbReference>
<dbReference type="GO" id="GO:0051539">
    <property type="term" value="F:4 iron, 4 sulfur cluster binding"/>
    <property type="evidence" value="ECO:0007669"/>
    <property type="project" value="UniProtKB-KW"/>
</dbReference>
<dbReference type="GeneID" id="1485615"/>
<dbReference type="OMA" id="CVDRIYN"/>
<sequence>MARYGMVIDLEKCLGCEACVTACIEENNVPYETGLRTQVHRVVTGKFPNVSTMYMHRICQHCEHPGCVHVCPTGASYVNEDGIVLIDYDLCIGCKYCMVACPYLARYIHPERHTPDKCTFCVHRVKEGKLPACVETCPANARIFGDLDDPNSEVAKLVAENRAIPIGAEYGTKPKVFYIRPR</sequence>
<dbReference type="EMBL" id="LGEQ01000001">
    <property type="protein sequence ID" value="KUJ94749.1"/>
    <property type="molecule type" value="Genomic_DNA"/>
</dbReference>
<dbReference type="RefSeq" id="WP_010879872.1">
    <property type="nucleotide sequence ID" value="NZ_FJNF01000204.1"/>
</dbReference>
<gene>
    <name evidence="6" type="ORF">XD40_0070</name>
    <name evidence="7" type="ORF">XD48_0550</name>
</gene>
<protein>
    <submittedName>
        <fullName evidence="6">Molybdopterin oxidoreductase, iron-sulfur binding subunit</fullName>
    </submittedName>
</protein>
<dbReference type="PROSITE" id="PS51379">
    <property type="entry name" value="4FE4S_FER_2"/>
    <property type="match status" value="2"/>
</dbReference>
<dbReference type="GO" id="GO:0016491">
    <property type="term" value="F:oxidoreductase activity"/>
    <property type="evidence" value="ECO:0007669"/>
    <property type="project" value="UniProtKB-ARBA"/>
</dbReference>
<keyword evidence="4" id="KW-0411">Iron-sulfur</keyword>
<dbReference type="CDD" id="cd10551">
    <property type="entry name" value="PsrB"/>
    <property type="match status" value="1"/>
</dbReference>
<dbReference type="Proteomes" id="UP000054015">
    <property type="component" value="Unassembled WGS sequence"/>
</dbReference>
<dbReference type="InterPro" id="IPR054822">
    <property type="entry name" value="DsrO-like"/>
</dbReference>
<dbReference type="InterPro" id="IPR017896">
    <property type="entry name" value="4Fe4S_Fe-S-bd"/>
</dbReference>
<name>A0A101DFV1_ARCFL</name>
<evidence type="ECO:0000313" key="8">
    <source>
        <dbReference type="Proteomes" id="UP000054015"/>
    </source>
</evidence>
<evidence type="ECO:0000313" key="7">
    <source>
        <dbReference type="EMBL" id="KUK07188.1"/>
    </source>
</evidence>
<dbReference type="AlphaFoldDB" id="A0A101DFV1"/>
<evidence type="ECO:0000313" key="6">
    <source>
        <dbReference type="EMBL" id="KUJ94749.1"/>
    </source>
</evidence>
<evidence type="ECO:0000313" key="9">
    <source>
        <dbReference type="Proteomes" id="UP000054307"/>
    </source>
</evidence>
<organism evidence="6 9">
    <name type="scientific">Archaeoglobus fulgidus</name>
    <dbReference type="NCBI Taxonomy" id="2234"/>
    <lineage>
        <taxon>Archaea</taxon>
        <taxon>Methanobacteriati</taxon>
        <taxon>Methanobacteriota</taxon>
        <taxon>Archaeoglobi</taxon>
        <taxon>Archaeoglobales</taxon>
        <taxon>Archaeoglobaceae</taxon>
        <taxon>Archaeoglobus</taxon>
    </lineage>
</organism>
<reference evidence="6" key="1">
    <citation type="journal article" date="2015" name="MBio">
        <title>Genome-resolved metagenomic analysis reveals roles for candidate phyla and other microbial community members in biogeochemical transformations in oil reservoirs.</title>
        <authorList>
            <person name="Hu P."/>
            <person name="Tom L."/>
            <person name="Singh A."/>
            <person name="Thomas B.C."/>
            <person name="Baker B.J."/>
            <person name="Piceno Y.M."/>
            <person name="Andersen G.L."/>
            <person name="Banfield J.F."/>
        </authorList>
    </citation>
    <scope>NUCLEOTIDE SEQUENCE [LARGE SCALE GENOMIC DNA]</scope>
    <source>
        <strain evidence="7">49_2300</strain>
        <strain evidence="6">49_95</strain>
    </source>
</reference>
<reference evidence="8 9" key="2">
    <citation type="journal article" date="2015" name="MBio">
        <title>Genome-Resolved Metagenomic Analysis Reveals Roles for Candidate Phyla and Other Microbial Community Members in Biogeochemical Transformations in Oil Reservoirs.</title>
        <authorList>
            <person name="Hu P."/>
            <person name="Tom L."/>
            <person name="Singh A."/>
            <person name="Thomas B.C."/>
            <person name="Baker B.J."/>
            <person name="Piceno Y.M."/>
            <person name="Andersen G.L."/>
            <person name="Banfield J.F."/>
        </authorList>
    </citation>
    <scope>NUCLEOTIDE SEQUENCE [LARGE SCALE GENOMIC DNA]</scope>
</reference>
<evidence type="ECO:0000256" key="4">
    <source>
        <dbReference type="ARBA" id="ARBA00023014"/>
    </source>
</evidence>
<dbReference type="NCBIfam" id="NF045797">
    <property type="entry name" value="DsrO"/>
    <property type="match status" value="1"/>
</dbReference>
<keyword evidence="2" id="KW-0479">Metal-binding</keyword>
<dbReference type="Proteomes" id="UP000054307">
    <property type="component" value="Unassembled WGS sequence"/>
</dbReference>
<evidence type="ECO:0000256" key="3">
    <source>
        <dbReference type="ARBA" id="ARBA00023004"/>
    </source>
</evidence>
<feature type="domain" description="4Fe-4S ferredoxin-type" evidence="5">
    <location>
        <begin position="4"/>
        <end position="34"/>
    </location>
</feature>
<dbReference type="InterPro" id="IPR017900">
    <property type="entry name" value="4Fe4S_Fe_S_CS"/>
</dbReference>
<accession>A0A101DFV1</accession>
<keyword evidence="1" id="KW-0004">4Fe-4S</keyword>
<dbReference type="Gene3D" id="3.30.70.20">
    <property type="match status" value="2"/>
</dbReference>
<keyword evidence="3" id="KW-0408">Iron</keyword>
<dbReference type="PROSITE" id="PS00198">
    <property type="entry name" value="4FE4S_FER_1"/>
    <property type="match status" value="1"/>
</dbReference>
<dbReference type="Pfam" id="PF13247">
    <property type="entry name" value="Fer4_11"/>
    <property type="match status" value="1"/>
</dbReference>
<evidence type="ECO:0000256" key="2">
    <source>
        <dbReference type="ARBA" id="ARBA00022723"/>
    </source>
</evidence>
<dbReference type="PATRIC" id="fig|2234.6.peg.1524"/>
<feature type="domain" description="4Fe-4S ferredoxin-type" evidence="5">
    <location>
        <begin position="82"/>
        <end position="111"/>
    </location>
</feature>
<evidence type="ECO:0000259" key="5">
    <source>
        <dbReference type="PROSITE" id="PS51379"/>
    </source>
</evidence>
<dbReference type="PANTHER" id="PTHR43177">
    <property type="entry name" value="PROTEIN NRFC"/>
    <property type="match status" value="1"/>
</dbReference>
<evidence type="ECO:0000256" key="1">
    <source>
        <dbReference type="ARBA" id="ARBA00022485"/>
    </source>
</evidence>
<dbReference type="SUPFAM" id="SSF54862">
    <property type="entry name" value="4Fe-4S ferredoxins"/>
    <property type="match status" value="1"/>
</dbReference>